<name>A0ABD2N771_9CUCU</name>
<keyword evidence="3 5" id="KW-0863">Zinc-finger</keyword>
<dbReference type="PROSITE" id="PS50157">
    <property type="entry name" value="ZINC_FINGER_C2H2_2"/>
    <property type="match status" value="2"/>
</dbReference>
<dbReference type="PANTHER" id="PTHR24403:SF67">
    <property type="entry name" value="FI01116P-RELATED"/>
    <property type="match status" value="1"/>
</dbReference>
<sequence>MAIAKEEIQEMEYDDSTYGKCNKRLSDEERFEIINKKIKTEISDSQFPVLSEVKTEPEINSEVFIKEENLKPDKLVDHGENDYNTISNTVLTSGNLSNLYKCSNCNFTDASISKVQQHLLTTHEMRQLALKCPFCDYIQTDRDILSLHCKNKHANMTVDIKYKCAQCDYQNSDYSEIQRHFYEVHVSKLKNRIKCGYCDFYADETKVVSTHFRKFHASKIEQLSNYIQYNSSANNQKTSKEHVNRLENEKPEKLPVPLLECGLCKCIYRTTEEYYKHGDTAHSENELKAAIFRCPFCNSSHDSYAVIMEHINIYHKSKFSASSIKTRENIDKNFEVSGCSVKTDTEEHKTKLKDFSCEFCNVILKSNMELQQHLFNHETKVPLRKCPMCSFKGSFKSLYDHFDEEHGDNYIYTCTTCGHKAIQEAALALHMKVIHKIKY</sequence>
<reference evidence="7 8" key="1">
    <citation type="journal article" date="2021" name="BMC Biol.">
        <title>Horizontally acquired antibacterial genes associated with adaptive radiation of ladybird beetles.</title>
        <authorList>
            <person name="Li H.S."/>
            <person name="Tang X.F."/>
            <person name="Huang Y.H."/>
            <person name="Xu Z.Y."/>
            <person name="Chen M.L."/>
            <person name="Du X.Y."/>
            <person name="Qiu B.Y."/>
            <person name="Chen P.T."/>
            <person name="Zhang W."/>
            <person name="Slipinski A."/>
            <person name="Escalona H.E."/>
            <person name="Waterhouse R.M."/>
            <person name="Zwick A."/>
            <person name="Pang H."/>
        </authorList>
    </citation>
    <scope>NUCLEOTIDE SEQUENCE [LARGE SCALE GENOMIC DNA]</scope>
    <source>
        <strain evidence="7">SYSU2018</strain>
    </source>
</reference>
<evidence type="ECO:0000256" key="4">
    <source>
        <dbReference type="ARBA" id="ARBA00022833"/>
    </source>
</evidence>
<dbReference type="InterPro" id="IPR050688">
    <property type="entry name" value="Zinc_finger/UBP_domain"/>
</dbReference>
<accession>A0ABD2N771</accession>
<proteinExistence type="predicted"/>
<evidence type="ECO:0000256" key="2">
    <source>
        <dbReference type="ARBA" id="ARBA00022737"/>
    </source>
</evidence>
<evidence type="ECO:0000256" key="1">
    <source>
        <dbReference type="ARBA" id="ARBA00022723"/>
    </source>
</evidence>
<dbReference type="Proteomes" id="UP001516400">
    <property type="component" value="Unassembled WGS sequence"/>
</dbReference>
<keyword evidence="8" id="KW-1185">Reference proteome</keyword>
<evidence type="ECO:0000313" key="7">
    <source>
        <dbReference type="EMBL" id="KAL3274129.1"/>
    </source>
</evidence>
<keyword evidence="2" id="KW-0677">Repeat</keyword>
<evidence type="ECO:0000313" key="8">
    <source>
        <dbReference type="Proteomes" id="UP001516400"/>
    </source>
</evidence>
<evidence type="ECO:0000256" key="5">
    <source>
        <dbReference type="PROSITE-ProRule" id="PRU00042"/>
    </source>
</evidence>
<dbReference type="PROSITE" id="PS00028">
    <property type="entry name" value="ZINC_FINGER_C2H2_1"/>
    <property type="match status" value="1"/>
</dbReference>
<evidence type="ECO:0000256" key="3">
    <source>
        <dbReference type="ARBA" id="ARBA00022771"/>
    </source>
</evidence>
<dbReference type="AlphaFoldDB" id="A0ABD2N771"/>
<keyword evidence="4" id="KW-0862">Zinc</keyword>
<gene>
    <name evidence="7" type="ORF">HHI36_015543</name>
</gene>
<dbReference type="Gene3D" id="3.30.160.60">
    <property type="entry name" value="Classic Zinc Finger"/>
    <property type="match status" value="3"/>
</dbReference>
<dbReference type="PANTHER" id="PTHR24403">
    <property type="entry name" value="ZINC FINGER PROTEIN"/>
    <property type="match status" value="1"/>
</dbReference>
<dbReference type="InterPro" id="IPR013087">
    <property type="entry name" value="Znf_C2H2_type"/>
</dbReference>
<organism evidence="7 8">
    <name type="scientific">Cryptolaemus montrouzieri</name>
    <dbReference type="NCBI Taxonomy" id="559131"/>
    <lineage>
        <taxon>Eukaryota</taxon>
        <taxon>Metazoa</taxon>
        <taxon>Ecdysozoa</taxon>
        <taxon>Arthropoda</taxon>
        <taxon>Hexapoda</taxon>
        <taxon>Insecta</taxon>
        <taxon>Pterygota</taxon>
        <taxon>Neoptera</taxon>
        <taxon>Endopterygota</taxon>
        <taxon>Coleoptera</taxon>
        <taxon>Polyphaga</taxon>
        <taxon>Cucujiformia</taxon>
        <taxon>Coccinelloidea</taxon>
        <taxon>Coccinellidae</taxon>
        <taxon>Scymninae</taxon>
        <taxon>Scymnini</taxon>
        <taxon>Cryptolaemus</taxon>
    </lineage>
</organism>
<evidence type="ECO:0000259" key="6">
    <source>
        <dbReference type="PROSITE" id="PS50157"/>
    </source>
</evidence>
<comment type="caution">
    <text evidence="7">The sequence shown here is derived from an EMBL/GenBank/DDBJ whole genome shotgun (WGS) entry which is preliminary data.</text>
</comment>
<feature type="domain" description="C2H2-type" evidence="6">
    <location>
        <begin position="412"/>
        <end position="439"/>
    </location>
</feature>
<dbReference type="GO" id="GO:0008270">
    <property type="term" value="F:zinc ion binding"/>
    <property type="evidence" value="ECO:0007669"/>
    <property type="project" value="UniProtKB-KW"/>
</dbReference>
<feature type="domain" description="C2H2-type" evidence="6">
    <location>
        <begin position="355"/>
        <end position="382"/>
    </location>
</feature>
<protein>
    <recommendedName>
        <fullName evidence="6">C2H2-type domain-containing protein</fullName>
    </recommendedName>
</protein>
<dbReference type="SMART" id="SM00355">
    <property type="entry name" value="ZnF_C2H2"/>
    <property type="match status" value="9"/>
</dbReference>
<dbReference type="EMBL" id="JABFTP020000062">
    <property type="protein sequence ID" value="KAL3274129.1"/>
    <property type="molecule type" value="Genomic_DNA"/>
</dbReference>
<keyword evidence="1" id="KW-0479">Metal-binding</keyword>